<sequence length="288" mass="31519">MASGVLSSRQVCPAGVAAAVSSSLPHIASRSFRAPLVSGFHGSKLVVTHKEERQKKSQQIVAQQSTSGKAYATAVINEELQQYMLPTWADFEMGSSPVYWETTTGRAPASGQPLTIYFNPAPTKLVPNPEFGIGFNGGFNQPIMCGGEPRVMTRKDRGSLCQPFYTIKINVPFHAVSLEFSFTDGSNWDGPYKLKFEIPGKWWNMPISFFNEGLAKELELDGACDNAIYPDTVFVQDRCHFPAGSLIHEGGNRCYLDLVPGCTDPESPFYDPLANVDDGCPYVSDGEE</sequence>
<reference evidence="3" key="1">
    <citation type="submission" date="2024-02" db="EMBL/GenBank/DDBJ databases">
        <authorList>
            <consortium name="ELIXIR-Norway"/>
            <consortium name="Elixir Norway"/>
        </authorList>
    </citation>
    <scope>NUCLEOTIDE SEQUENCE</scope>
</reference>
<accession>A0ABP0U243</accession>
<dbReference type="InterPro" id="IPR044960">
    <property type="entry name" value="RCA-like"/>
</dbReference>
<comment type="subcellular location">
    <subcellularLocation>
        <location evidence="1">Plastid</location>
        <location evidence="1">Chloroplast stroma</location>
    </subcellularLocation>
</comment>
<proteinExistence type="predicted"/>
<dbReference type="EMBL" id="OZ019910">
    <property type="protein sequence ID" value="CAK9210947.1"/>
    <property type="molecule type" value="Genomic_DNA"/>
</dbReference>
<dbReference type="Proteomes" id="UP001497512">
    <property type="component" value="Chromosome 18"/>
</dbReference>
<evidence type="ECO:0000256" key="1">
    <source>
        <dbReference type="ARBA" id="ARBA00004470"/>
    </source>
</evidence>
<organism evidence="3 4">
    <name type="scientific">Sphagnum troendelagicum</name>
    <dbReference type="NCBI Taxonomy" id="128251"/>
    <lineage>
        <taxon>Eukaryota</taxon>
        <taxon>Viridiplantae</taxon>
        <taxon>Streptophyta</taxon>
        <taxon>Embryophyta</taxon>
        <taxon>Bryophyta</taxon>
        <taxon>Sphagnophytina</taxon>
        <taxon>Sphagnopsida</taxon>
        <taxon>Sphagnales</taxon>
        <taxon>Sphagnaceae</taxon>
        <taxon>Sphagnum</taxon>
    </lineage>
</organism>
<dbReference type="PANTHER" id="PTHR32429">
    <property type="match status" value="1"/>
</dbReference>
<keyword evidence="4" id="KW-1185">Reference proteome</keyword>
<feature type="domain" description="PIFI-like Ig-like" evidence="2">
    <location>
        <begin position="89"/>
        <end position="218"/>
    </location>
</feature>
<evidence type="ECO:0000313" key="4">
    <source>
        <dbReference type="Proteomes" id="UP001497512"/>
    </source>
</evidence>
<evidence type="ECO:0000313" key="3">
    <source>
        <dbReference type="EMBL" id="CAK9210947.1"/>
    </source>
</evidence>
<dbReference type="Pfam" id="PF25419">
    <property type="entry name" value="Ig_PIFI"/>
    <property type="match status" value="1"/>
</dbReference>
<dbReference type="InterPro" id="IPR057612">
    <property type="entry name" value="Ig_PIFI"/>
</dbReference>
<name>A0ABP0U243_9BRYO</name>
<dbReference type="PANTHER" id="PTHR32429:SF9">
    <property type="entry name" value="PROTEIN POST-ILLUMINATION CHLOROPHYLL FLUORESCENCE INCREASE, CHLOROPLASTIC"/>
    <property type="match status" value="1"/>
</dbReference>
<evidence type="ECO:0000259" key="2">
    <source>
        <dbReference type="Pfam" id="PF25419"/>
    </source>
</evidence>
<gene>
    <name evidence="3" type="ORF">CSSPTR1EN2_LOCUS10414</name>
</gene>
<protein>
    <recommendedName>
        <fullName evidence="2">PIFI-like Ig-like domain-containing protein</fullName>
    </recommendedName>
</protein>